<evidence type="ECO:0000259" key="3">
    <source>
        <dbReference type="Pfam" id="PF17517"/>
    </source>
</evidence>
<dbReference type="Proteomes" id="UP001165740">
    <property type="component" value="Chromosome 18"/>
</dbReference>
<organism evidence="4 5">
    <name type="scientific">Biomphalaria glabrata</name>
    <name type="common">Bloodfluke planorb</name>
    <name type="synonym">Freshwater snail</name>
    <dbReference type="NCBI Taxonomy" id="6526"/>
    <lineage>
        <taxon>Eukaryota</taxon>
        <taxon>Metazoa</taxon>
        <taxon>Spiralia</taxon>
        <taxon>Lophotrochozoa</taxon>
        <taxon>Mollusca</taxon>
        <taxon>Gastropoda</taxon>
        <taxon>Heterobranchia</taxon>
        <taxon>Euthyneura</taxon>
        <taxon>Panpulmonata</taxon>
        <taxon>Hygrophila</taxon>
        <taxon>Lymnaeoidea</taxon>
        <taxon>Planorbidae</taxon>
        <taxon>Biomphalaria</taxon>
    </lineage>
</organism>
<feature type="region of interest" description="Disordered" evidence="1">
    <location>
        <begin position="501"/>
        <end position="544"/>
    </location>
</feature>
<evidence type="ECO:0000313" key="5">
    <source>
        <dbReference type="RefSeq" id="XP_055873650.1"/>
    </source>
</evidence>
<dbReference type="InterPro" id="IPR036383">
    <property type="entry name" value="TSP1_rpt_sf"/>
</dbReference>
<keyword evidence="2" id="KW-0472">Membrane</keyword>
<dbReference type="AlphaFoldDB" id="A0A9W2ZFF4"/>
<evidence type="ECO:0000256" key="1">
    <source>
        <dbReference type="SAM" id="MobiDB-lite"/>
    </source>
</evidence>
<evidence type="ECO:0000256" key="2">
    <source>
        <dbReference type="SAM" id="Phobius"/>
    </source>
</evidence>
<sequence length="869" mass="97077">MLGGCREFVIGGFLFSSLTSGYTVVIAAWLCGVGAGLPIGRLGGRVQTLLSVIPRRPAGGISTFGKHFVLAYPGYNTPLPNAVNLRLLLYTYNVEEFYVTVSRRGSDWEDQADFLISSGQHYTVYEENDFVGFEPIAQTRWTNTLKAAYTFSCLVYAFIPKLYNIVAYFQAVPVEGWGRRYTVITPSFRPSIQIVNGPMNQSITLYPNEAGKTELTKYFKDRDGYFKHSFVFHLDSEEALSIQLCTGELLHNTLTGTHLQANDVFGVISGNCFDYASDTRASKPECVPDIALEMQLPESAFATSFIVDQPFKWAGTLEIVFSTPTQVTILGPSLNTTFVSNRFHYSKRFTHNIVGLHSVKADMPILVALLASGECTSKAVGEMSVSLFVPTGLFLDTYFWVTEAESTFQHYVFVICTTLQLEDIKLDGIPLRRPRNISLSPPSPPPVDEYMSNSVHVKPGPHQLYGVNVFRFAAYLFGLDETHSTLVNFYMMPAGFVSKPGGPATCSPTTNQTKGDLIDNDCDGYVDEEKRDGQDNDGDDRIDEDIGASRLTNGAWSPWSEWFCDSDFASYKERFRTCDNPPPFNGGFKCFGDSVDSELANCYDVRRAAVDGGWSIIKAECIDCKNGSDLANVTRLCNNPAPRNGGKNCTGRSSVIMRHPLCESCLHIEDRSNTTLFVPVEEDKLLHGVWGEWTIWTCMENCTISSSYRTRPCLDPPEGRKYFRCIGYAYDFGSHIECKYFCFMNCSEQKWGPNCDKPCGHCQSNCDRRTGRCTDCRPGYRDPETSCFEECPEYTYGFRCLGDCAEECHGLDCSDRKIGTCQAPALYSNLWYGLLLLLIIPVCIVLKSRYRGRAMYSKSVNLHLSSSRA</sequence>
<gene>
    <name evidence="5" type="primary">LOC106080226</name>
</gene>
<dbReference type="InterPro" id="IPR035234">
    <property type="entry name" value="IgGFc-bd_N"/>
</dbReference>
<protein>
    <submittedName>
        <fullName evidence="5">Uncharacterized protein LOC106080226</fullName>
    </submittedName>
</protein>
<feature type="transmembrane region" description="Helical" evidence="2">
    <location>
        <begin position="830"/>
        <end position="848"/>
    </location>
</feature>
<proteinExistence type="predicted"/>
<dbReference type="Gene3D" id="2.20.100.10">
    <property type="entry name" value="Thrombospondin type-1 (TSP1) repeat"/>
    <property type="match status" value="1"/>
</dbReference>
<evidence type="ECO:0000313" key="4">
    <source>
        <dbReference type="Proteomes" id="UP001165740"/>
    </source>
</evidence>
<dbReference type="Gene3D" id="2.170.300.10">
    <property type="entry name" value="Tie2 ligand-binding domain superfamily"/>
    <property type="match status" value="1"/>
</dbReference>
<dbReference type="SUPFAM" id="SSF82895">
    <property type="entry name" value="TSP-1 type 1 repeat"/>
    <property type="match status" value="1"/>
</dbReference>
<name>A0A9W2ZFF4_BIOGL</name>
<feature type="compositionally biased region" description="Acidic residues" evidence="1">
    <location>
        <begin position="535"/>
        <end position="544"/>
    </location>
</feature>
<dbReference type="PANTHER" id="PTHR46534:SF1">
    <property type="entry name" value="IGGFC-BINDING PROTEIN N-TERMINAL DOMAIN-CONTAINING PROTEIN"/>
    <property type="match status" value="1"/>
</dbReference>
<dbReference type="PANTHER" id="PTHR46534">
    <property type="entry name" value="IGGFC_BINDING DOMAIN-CONTAINING PROTEIN"/>
    <property type="match status" value="1"/>
</dbReference>
<dbReference type="GeneID" id="106080226"/>
<dbReference type="RefSeq" id="XP_055873650.1">
    <property type="nucleotide sequence ID" value="XM_056017675.1"/>
</dbReference>
<dbReference type="Pfam" id="PF17517">
    <property type="entry name" value="IgGFc_binding"/>
    <property type="match status" value="1"/>
</dbReference>
<keyword evidence="2" id="KW-1133">Transmembrane helix</keyword>
<dbReference type="OrthoDB" id="6150863at2759"/>
<accession>A0A9W2ZFF4</accession>
<keyword evidence="2" id="KW-0812">Transmembrane</keyword>
<keyword evidence="4" id="KW-1185">Reference proteome</keyword>
<reference evidence="5" key="1">
    <citation type="submission" date="2025-08" db="UniProtKB">
        <authorList>
            <consortium name="RefSeq"/>
        </authorList>
    </citation>
    <scope>IDENTIFICATION</scope>
</reference>
<feature type="domain" description="IgGFc-binding protein N-terminal" evidence="3">
    <location>
        <begin position="172"/>
        <end position="476"/>
    </location>
</feature>